<dbReference type="SUPFAM" id="SSF81383">
    <property type="entry name" value="F-box domain"/>
    <property type="match status" value="1"/>
</dbReference>
<sequence length="201" mass="23046">MKSLVFHSDLKPPVVVTFGTVIEVVVRVVGIATTVPKWHAEDFIIVKITFEYKPGSGKRMDVEVDRLSSLPDKLIYKILSYVDIVYCVRSSVLSSRWRFLWTSMPSLNFASRELYKSSSRYHEFVNNVLSGRELYKSSSPYYDFVNNVLSGDVPSVSLNLARTVDEDHELSVKRIVEYAFSHNIQQLTMIGTFIDCRSQYP</sequence>
<dbReference type="STRING" id="35608.A0A2U1MNJ4"/>
<organism evidence="2 3">
    <name type="scientific">Artemisia annua</name>
    <name type="common">Sweet wormwood</name>
    <dbReference type="NCBI Taxonomy" id="35608"/>
    <lineage>
        <taxon>Eukaryota</taxon>
        <taxon>Viridiplantae</taxon>
        <taxon>Streptophyta</taxon>
        <taxon>Embryophyta</taxon>
        <taxon>Tracheophyta</taxon>
        <taxon>Spermatophyta</taxon>
        <taxon>Magnoliopsida</taxon>
        <taxon>eudicotyledons</taxon>
        <taxon>Gunneridae</taxon>
        <taxon>Pentapetalae</taxon>
        <taxon>asterids</taxon>
        <taxon>campanulids</taxon>
        <taxon>Asterales</taxon>
        <taxon>Asteraceae</taxon>
        <taxon>Asteroideae</taxon>
        <taxon>Anthemideae</taxon>
        <taxon>Artemisiinae</taxon>
        <taxon>Artemisia</taxon>
    </lineage>
</organism>
<dbReference type="SMART" id="SM00256">
    <property type="entry name" value="FBOX"/>
    <property type="match status" value="1"/>
</dbReference>
<dbReference type="Pfam" id="PF00646">
    <property type="entry name" value="F-box"/>
    <property type="match status" value="1"/>
</dbReference>
<comment type="caution">
    <text evidence="2">The sequence shown here is derived from an EMBL/GenBank/DDBJ whole genome shotgun (WGS) entry which is preliminary data.</text>
</comment>
<dbReference type="Gene3D" id="1.20.1280.50">
    <property type="match status" value="1"/>
</dbReference>
<dbReference type="InterPro" id="IPR036047">
    <property type="entry name" value="F-box-like_dom_sf"/>
</dbReference>
<accession>A0A2U1MNJ4</accession>
<dbReference type="PROSITE" id="PS50181">
    <property type="entry name" value="FBOX"/>
    <property type="match status" value="1"/>
</dbReference>
<dbReference type="OrthoDB" id="1848700at2759"/>
<dbReference type="EMBL" id="PKPP01004786">
    <property type="protein sequence ID" value="PWA62784.1"/>
    <property type="molecule type" value="Genomic_DNA"/>
</dbReference>
<evidence type="ECO:0000259" key="1">
    <source>
        <dbReference type="PROSITE" id="PS50181"/>
    </source>
</evidence>
<reference evidence="2 3" key="1">
    <citation type="journal article" date="2018" name="Mol. Plant">
        <title>The genome of Artemisia annua provides insight into the evolution of Asteraceae family and artemisinin biosynthesis.</title>
        <authorList>
            <person name="Shen Q."/>
            <person name="Zhang L."/>
            <person name="Liao Z."/>
            <person name="Wang S."/>
            <person name="Yan T."/>
            <person name="Shi P."/>
            <person name="Liu M."/>
            <person name="Fu X."/>
            <person name="Pan Q."/>
            <person name="Wang Y."/>
            <person name="Lv Z."/>
            <person name="Lu X."/>
            <person name="Zhang F."/>
            <person name="Jiang W."/>
            <person name="Ma Y."/>
            <person name="Chen M."/>
            <person name="Hao X."/>
            <person name="Li L."/>
            <person name="Tang Y."/>
            <person name="Lv G."/>
            <person name="Zhou Y."/>
            <person name="Sun X."/>
            <person name="Brodelius P.E."/>
            <person name="Rose J.K.C."/>
            <person name="Tang K."/>
        </authorList>
    </citation>
    <scope>NUCLEOTIDE SEQUENCE [LARGE SCALE GENOMIC DNA]</scope>
    <source>
        <strain evidence="3">cv. Huhao1</strain>
        <tissue evidence="2">Leaf</tissue>
    </source>
</reference>
<dbReference type="PANTHER" id="PTHR34223">
    <property type="entry name" value="OS11G0201299 PROTEIN"/>
    <property type="match status" value="1"/>
</dbReference>
<name>A0A2U1MNJ4_ARTAN</name>
<dbReference type="InterPro" id="IPR053197">
    <property type="entry name" value="F-box_SCFL_complex_component"/>
</dbReference>
<dbReference type="AlphaFoldDB" id="A0A2U1MNJ4"/>
<evidence type="ECO:0000313" key="3">
    <source>
        <dbReference type="Proteomes" id="UP000245207"/>
    </source>
</evidence>
<feature type="domain" description="F-box" evidence="1">
    <location>
        <begin position="64"/>
        <end position="112"/>
    </location>
</feature>
<proteinExistence type="predicted"/>
<gene>
    <name evidence="2" type="ORF">CTI12_AA360650</name>
</gene>
<evidence type="ECO:0000313" key="2">
    <source>
        <dbReference type="EMBL" id="PWA62784.1"/>
    </source>
</evidence>
<dbReference type="InterPro" id="IPR001810">
    <property type="entry name" value="F-box_dom"/>
</dbReference>
<dbReference type="Proteomes" id="UP000245207">
    <property type="component" value="Unassembled WGS sequence"/>
</dbReference>
<keyword evidence="3" id="KW-1185">Reference proteome</keyword>
<dbReference type="PANTHER" id="PTHR34223:SF101">
    <property type="entry name" value="F-BOX DOMAIN-CONTAINING PROTEIN"/>
    <property type="match status" value="1"/>
</dbReference>
<protein>
    <submittedName>
        <fullName evidence="2">F-box domain, Leucine-rich repeat domain, L domain-like protein</fullName>
    </submittedName>
</protein>